<dbReference type="STRING" id="1433126.BN938_2408"/>
<comment type="function">
    <text evidence="10">Catalyzes the synthesis of alpha-ribazole-5'-phosphate from nicotinate mononucleotide (NAMN) and 5,6-dimethylbenzimidazole (DMB).</text>
</comment>
<evidence type="ECO:0000256" key="3">
    <source>
        <dbReference type="ARBA" id="ARBA00011991"/>
    </source>
</evidence>
<comment type="pathway">
    <text evidence="1 10">Nucleoside biosynthesis; alpha-ribazole biosynthesis; alpha-ribazole from 5,6-dimethylbenzimidazole: step 1/2.</text>
</comment>
<dbReference type="KEGG" id="rbc:BN938_2408"/>
<evidence type="ECO:0000256" key="1">
    <source>
        <dbReference type="ARBA" id="ARBA00005049"/>
    </source>
</evidence>
<name>A0A060RDT3_9BACT</name>
<dbReference type="Pfam" id="PF02277">
    <property type="entry name" value="DBI_PRT"/>
    <property type="match status" value="1"/>
</dbReference>
<keyword evidence="12" id="KW-1185">Reference proteome</keyword>
<evidence type="ECO:0000256" key="7">
    <source>
        <dbReference type="ARBA" id="ARBA00022679"/>
    </source>
</evidence>
<evidence type="ECO:0000313" key="12">
    <source>
        <dbReference type="Proteomes" id="UP000027616"/>
    </source>
</evidence>
<dbReference type="InterPro" id="IPR003200">
    <property type="entry name" value="Nict_dMeBzImd_PRibTrfase"/>
</dbReference>
<dbReference type="NCBIfam" id="NF000996">
    <property type="entry name" value="PRK00105.1"/>
    <property type="match status" value="1"/>
</dbReference>
<dbReference type="PANTHER" id="PTHR43463">
    <property type="entry name" value="NICOTINATE-NUCLEOTIDE--DIMETHYLBENZIMIDAZOLE PHOSPHORIBOSYLTRANSFERASE"/>
    <property type="match status" value="1"/>
</dbReference>
<sequence length="337" mass="36328">MIMNLEQRLRHKLATRTKPVGSLGRLEDIALRIGLIQQSTVPELHNPAIILFAADHGIACEGVSSCPREITHQMVLNFVAGGGGINVLARQHGIRLSVVDAGVDFDFEGLSGVVDAKVARGSNNMLYEPAMTIEQCERAMEWGRQMVETEFERGCNVIGFGEMGIGNSSPAALLLHKYSGIALEDCVGRGAGLSDSGLERKYSVLKSVARRYDVREPLQILATFGGLEIAMICGGVLQARRRNMVIIADGFIATSGFVAAHSMEPDILDNTLFSHLSHEKGHRAMLDYLGVEAILQLDLRLGEGTGVALAYPIIRSATLLINQMASFESAAVAETAI</sequence>
<feature type="active site" description="Proton acceptor" evidence="10">
    <location>
        <position position="303"/>
    </location>
</feature>
<dbReference type="EMBL" id="HG934468">
    <property type="protein sequence ID" value="CDN32478.1"/>
    <property type="molecule type" value="Genomic_DNA"/>
</dbReference>
<proteinExistence type="inferred from homology"/>
<dbReference type="Proteomes" id="UP000027616">
    <property type="component" value="Chromosome I"/>
</dbReference>
<dbReference type="SUPFAM" id="SSF52733">
    <property type="entry name" value="Nicotinate mononucleotide:5,6-dimethylbenzimidazole phosphoribosyltransferase (CobT)"/>
    <property type="match status" value="1"/>
</dbReference>
<evidence type="ECO:0000256" key="2">
    <source>
        <dbReference type="ARBA" id="ARBA00007110"/>
    </source>
</evidence>
<dbReference type="AlphaFoldDB" id="A0A060RDT3"/>
<dbReference type="NCBIfam" id="TIGR03160">
    <property type="entry name" value="cobT_DBIPRT"/>
    <property type="match status" value="1"/>
</dbReference>
<dbReference type="Gene3D" id="3.40.50.10210">
    <property type="match status" value="1"/>
</dbReference>
<evidence type="ECO:0000256" key="6">
    <source>
        <dbReference type="ARBA" id="ARBA00022676"/>
    </source>
</evidence>
<dbReference type="HOGENOM" id="CLU_002982_0_0_10"/>
<protein>
    <recommendedName>
        <fullName evidence="4 10">Nicotinate-nucleotide--dimethylbenzimidazole phosphoribosyltransferase</fullName>
        <shortName evidence="10">NN:DBI PRT</shortName>
        <ecNumber evidence="3 10">2.4.2.21</ecNumber>
    </recommendedName>
    <alternativeName>
        <fullName evidence="8 10">N(1)-alpha-phosphoribosyltransferase</fullName>
    </alternativeName>
</protein>
<keyword evidence="7 10" id="KW-0808">Transferase</keyword>
<evidence type="ECO:0000256" key="9">
    <source>
        <dbReference type="ARBA" id="ARBA00047340"/>
    </source>
</evidence>
<evidence type="ECO:0000256" key="10">
    <source>
        <dbReference type="HAMAP-Rule" id="MF_00230"/>
    </source>
</evidence>
<dbReference type="InterPro" id="IPR036087">
    <property type="entry name" value="Nict_dMeBzImd_PRibTrfase_sf"/>
</dbReference>
<evidence type="ECO:0000313" key="11">
    <source>
        <dbReference type="EMBL" id="CDN32478.1"/>
    </source>
</evidence>
<dbReference type="PANTHER" id="PTHR43463:SF1">
    <property type="entry name" value="NICOTINATE-NUCLEOTIDE--DIMETHYLBENZIMIDAZOLE PHOSPHORIBOSYLTRANSFERASE"/>
    <property type="match status" value="1"/>
</dbReference>
<organism evidence="11 12">
    <name type="scientific">Mucinivorans hirudinis</name>
    <dbReference type="NCBI Taxonomy" id="1433126"/>
    <lineage>
        <taxon>Bacteria</taxon>
        <taxon>Pseudomonadati</taxon>
        <taxon>Bacteroidota</taxon>
        <taxon>Bacteroidia</taxon>
        <taxon>Bacteroidales</taxon>
        <taxon>Rikenellaceae</taxon>
        <taxon>Mucinivorans</taxon>
    </lineage>
</organism>
<dbReference type="PATRIC" id="fig|1433126.3.peg.2382"/>
<dbReference type="GO" id="GO:0009236">
    <property type="term" value="P:cobalamin biosynthetic process"/>
    <property type="evidence" value="ECO:0007669"/>
    <property type="project" value="UniProtKB-UniRule"/>
</dbReference>
<dbReference type="UniPathway" id="UPA00061">
    <property type="reaction ID" value="UER00516"/>
</dbReference>
<comment type="similarity">
    <text evidence="2 10">Belongs to the CobT family.</text>
</comment>
<evidence type="ECO:0000256" key="8">
    <source>
        <dbReference type="ARBA" id="ARBA00030686"/>
    </source>
</evidence>
<keyword evidence="5 10" id="KW-0169">Cobalamin biosynthesis</keyword>
<comment type="catalytic activity">
    <reaction evidence="9 10">
        <text>5,6-dimethylbenzimidazole + nicotinate beta-D-ribonucleotide = alpha-ribazole 5'-phosphate + nicotinate + H(+)</text>
        <dbReference type="Rhea" id="RHEA:11196"/>
        <dbReference type="ChEBI" id="CHEBI:15378"/>
        <dbReference type="ChEBI" id="CHEBI:15890"/>
        <dbReference type="ChEBI" id="CHEBI:32544"/>
        <dbReference type="ChEBI" id="CHEBI:57502"/>
        <dbReference type="ChEBI" id="CHEBI:57918"/>
        <dbReference type="EC" id="2.4.2.21"/>
    </reaction>
</comment>
<accession>A0A060RDT3</accession>
<dbReference type="InterPro" id="IPR017846">
    <property type="entry name" value="Nict_dMeBzImd_PRibTrfase_bact"/>
</dbReference>
<dbReference type="Gene3D" id="1.10.1610.10">
    <property type="match status" value="1"/>
</dbReference>
<reference evidence="11 12" key="1">
    <citation type="journal article" date="2015" name="Genome Announc.">
        <title>Complete Genome Sequence of the Novel Leech Symbiont Mucinivorans hirudinis M3T.</title>
        <authorList>
            <person name="Nelson M.C."/>
            <person name="Bomar L."/>
            <person name="Graf J."/>
        </authorList>
    </citation>
    <scope>NUCLEOTIDE SEQUENCE [LARGE SCALE GENOMIC DNA]</scope>
    <source>
        <strain evidence="12">M3</strain>
    </source>
</reference>
<dbReference type="FunFam" id="3.40.50.10210:FF:000001">
    <property type="entry name" value="Nicotinate-nucleotide--dimethylbenzimidazole phosphoribosyltransferase"/>
    <property type="match status" value="1"/>
</dbReference>
<evidence type="ECO:0000256" key="5">
    <source>
        <dbReference type="ARBA" id="ARBA00022573"/>
    </source>
</evidence>
<evidence type="ECO:0000256" key="4">
    <source>
        <dbReference type="ARBA" id="ARBA00015486"/>
    </source>
</evidence>
<dbReference type="EC" id="2.4.2.21" evidence="3 10"/>
<dbReference type="eggNOG" id="COG2038">
    <property type="taxonomic scope" value="Bacteria"/>
</dbReference>
<gene>
    <name evidence="10" type="primary">cobT</name>
    <name evidence="11" type="ORF">BN938_2408</name>
</gene>
<dbReference type="HAMAP" id="MF_00230">
    <property type="entry name" value="CobT"/>
    <property type="match status" value="1"/>
</dbReference>
<dbReference type="InterPro" id="IPR023195">
    <property type="entry name" value="Nict_dMeBzImd_PRibTrfase_N"/>
</dbReference>
<dbReference type="CDD" id="cd02439">
    <property type="entry name" value="DMB-PRT_CobT"/>
    <property type="match status" value="1"/>
</dbReference>
<dbReference type="GO" id="GO:0008939">
    <property type="term" value="F:nicotinate-nucleotide-dimethylbenzimidazole phosphoribosyltransferase activity"/>
    <property type="evidence" value="ECO:0007669"/>
    <property type="project" value="UniProtKB-UniRule"/>
</dbReference>
<keyword evidence="6 10" id="KW-0328">Glycosyltransferase</keyword>